<evidence type="ECO:0000313" key="17">
    <source>
        <dbReference type="EMBL" id="KAL2612493.1"/>
    </source>
</evidence>
<dbReference type="PANTHER" id="PTHR23253:SF9">
    <property type="entry name" value="EUKARYOTIC TRANSLATION INITIATION FACTOR 4 GAMMA 2"/>
    <property type="match status" value="1"/>
</dbReference>
<feature type="compositionally biased region" description="Low complexity" evidence="14">
    <location>
        <begin position="571"/>
        <end position="582"/>
    </location>
</feature>
<dbReference type="Pfam" id="PF02847">
    <property type="entry name" value="MA3"/>
    <property type="match status" value="1"/>
</dbReference>
<feature type="compositionally biased region" description="Basic and acidic residues" evidence="14">
    <location>
        <begin position="1202"/>
        <end position="1211"/>
    </location>
</feature>
<evidence type="ECO:0000256" key="5">
    <source>
        <dbReference type="ARBA" id="ARBA00022540"/>
    </source>
</evidence>
<keyword evidence="10" id="KW-0007">Acetylation</keyword>
<dbReference type="Proteomes" id="UP001605036">
    <property type="component" value="Unassembled WGS sequence"/>
</dbReference>
<feature type="compositionally biased region" description="Basic and acidic residues" evidence="14">
    <location>
        <begin position="977"/>
        <end position="995"/>
    </location>
</feature>
<feature type="region of interest" description="Disordered" evidence="14">
    <location>
        <begin position="1822"/>
        <end position="1843"/>
    </location>
</feature>
<feature type="compositionally biased region" description="Basic and acidic residues" evidence="14">
    <location>
        <begin position="255"/>
        <end position="266"/>
    </location>
</feature>
<accession>A0ABD1XY84</accession>
<dbReference type="SMART" id="SM00544">
    <property type="entry name" value="MA3"/>
    <property type="match status" value="1"/>
</dbReference>
<feature type="compositionally biased region" description="Basic and acidic residues" evidence="14">
    <location>
        <begin position="1958"/>
        <end position="1976"/>
    </location>
</feature>
<dbReference type="InterPro" id="IPR003307">
    <property type="entry name" value="W2_domain"/>
</dbReference>
<feature type="compositionally biased region" description="Low complexity" evidence="14">
    <location>
        <begin position="1000"/>
        <end position="1011"/>
    </location>
</feature>
<comment type="caution">
    <text evidence="17">The sequence shown here is derived from an EMBL/GenBank/DDBJ whole genome shotgun (WGS) entry which is preliminary data.</text>
</comment>
<feature type="region of interest" description="Disordered" evidence="14">
    <location>
        <begin position="942"/>
        <end position="1226"/>
    </location>
</feature>
<dbReference type="SMART" id="SM00515">
    <property type="entry name" value="eIF5C"/>
    <property type="match status" value="1"/>
</dbReference>
<dbReference type="SMART" id="SM00543">
    <property type="entry name" value="MIF4G"/>
    <property type="match status" value="1"/>
</dbReference>
<gene>
    <name evidence="17" type="ORF">R1flu_024185</name>
</gene>
<dbReference type="InterPro" id="IPR003891">
    <property type="entry name" value="Initiation_fac_eIF4g_MI"/>
</dbReference>
<evidence type="ECO:0000256" key="1">
    <source>
        <dbReference type="ARBA" id="ARBA00005775"/>
    </source>
</evidence>
<name>A0ABD1XY84_9MARC</name>
<feature type="compositionally biased region" description="Basic and acidic residues" evidence="14">
    <location>
        <begin position="553"/>
        <end position="567"/>
    </location>
</feature>
<feature type="region of interest" description="Disordered" evidence="14">
    <location>
        <begin position="1958"/>
        <end position="2034"/>
    </location>
</feature>
<feature type="compositionally biased region" description="Low complexity" evidence="14">
    <location>
        <begin position="308"/>
        <end position="323"/>
    </location>
</feature>
<evidence type="ECO:0000256" key="14">
    <source>
        <dbReference type="SAM" id="MobiDB-lite"/>
    </source>
</evidence>
<feature type="compositionally biased region" description="Low complexity" evidence="14">
    <location>
        <begin position="1051"/>
        <end position="1078"/>
    </location>
</feature>
<evidence type="ECO:0000256" key="6">
    <source>
        <dbReference type="ARBA" id="ARBA00022553"/>
    </source>
</evidence>
<evidence type="ECO:0000256" key="13">
    <source>
        <dbReference type="ARBA" id="ARBA00046720"/>
    </source>
</evidence>
<evidence type="ECO:0000256" key="8">
    <source>
        <dbReference type="ARBA" id="ARBA00022845"/>
    </source>
</evidence>
<evidence type="ECO:0000259" key="15">
    <source>
        <dbReference type="PROSITE" id="PS51363"/>
    </source>
</evidence>
<feature type="compositionally biased region" description="Polar residues" evidence="14">
    <location>
        <begin position="1164"/>
        <end position="1201"/>
    </location>
</feature>
<evidence type="ECO:0000256" key="7">
    <source>
        <dbReference type="ARBA" id="ARBA00022843"/>
    </source>
</evidence>
<feature type="compositionally biased region" description="Basic and acidic residues" evidence="14">
    <location>
        <begin position="1"/>
        <end position="16"/>
    </location>
</feature>
<feature type="region of interest" description="Disordered" evidence="14">
    <location>
        <begin position="553"/>
        <end position="584"/>
    </location>
</feature>
<evidence type="ECO:0000256" key="3">
    <source>
        <dbReference type="ARBA" id="ARBA00022491"/>
    </source>
</evidence>
<proteinExistence type="inferred from homology"/>
<feature type="compositionally biased region" description="Basic and acidic residues" evidence="14">
    <location>
        <begin position="2131"/>
        <end position="2140"/>
    </location>
</feature>
<comment type="subunit">
    <text evidence="13">Interacts with the serine/threonine protein kinases MKNK1 and MKNK2. Binds EIF4A and EIF3. Interacts with MIF4GD. Interacts with DAZAP2.</text>
</comment>
<keyword evidence="3" id="KW-0678">Repressor</keyword>
<dbReference type="PANTHER" id="PTHR23253">
    <property type="entry name" value="EUKARYOTIC TRANSLATION INITIATION FACTOR 4 GAMMA"/>
    <property type="match status" value="1"/>
</dbReference>
<feature type="compositionally biased region" description="Basic and acidic residues" evidence="14">
    <location>
        <begin position="1822"/>
        <end position="1831"/>
    </location>
</feature>
<keyword evidence="5" id="KW-0396">Initiation factor</keyword>
<feature type="compositionally biased region" description="Low complexity" evidence="14">
    <location>
        <begin position="332"/>
        <end position="341"/>
    </location>
</feature>
<sequence length="2621" mass="278066">MSHQQFKGDRGSEGQQKKTGRSSGPGHQRSGVPPPAVKGGGAGGPSPSGSAPPPPAVPLGGAQTSTAAAPARPTTPASSTNRGGKRANGPVGVTRSGSGGAPVDYGGTYKAPPYAGSLYHNQPPPPQQQAVVRQGLGPPDVNQHPPTSVGQQSETKQVTPRGAVSGPGGAPLPVPKQPYGGATTMAPGTAARPPQPSSSSAHVGGSESAGAAGSSVDTSRVSLQPAFSFQFGSIAPGFTGMQIPARTSSAPPNLDEQKREQARFEISRGIPANKVPAVPIGPPQAQVGRSGGNFSEPPAALQQNAGSQVAPAGPLGAQPQQQQSVHPPGIVQQQLQYSQGQVHSVPHQGNKIPPAAHIPPQVSSQQLHMQMAAQAQVHQAQAQAHQAHQAQAHQAQAHQAQAQAQAHQAQVQAQAHQAQAQAQAHQAQAQAQAHQAHAQQQVLAQQNLPQQTLSQQGMVQQGLSQGMKFPQSMMPPPHGPQMLSQQMGNPMAGQLSGQQVPSQMGHQMGPQMGGTMGGQLPPGITTAQYGPASNHIHLQRPQSRPVKIVHPETHEELRFEPKKKGDSFIESGPPSSASASGGLPVRVTGNGPPQTRASVTYNSGPHHTVVSNMNYFQPVQSGYAAPPYFQTVPPSKSGVSGAGGPPANAPPVRYSYGPQPTFMSHAGPIATSVGKVGPPGGLGITITTSDMTPSSPLIVSPIGGPPPPQPPTLAPVVPARVLPHSQPGGHSAPSSNGRTPISVPSTAASGNTSAPVTPMASSVVAFKFGDVDESGSAGATQTADIVSENSASNQMSSVNVSSSSIGDSTNGSHGIQTSDASLSRRDVGSRVSPATTPRPTVSVPTSKSASGPSAPSVSSPKVASSLVPVSSDKAKENAKPASISRENSTNQRKLSKREKAQRNQQQQQQLTAAGAPSADVEGESKGEASTATYVAAGTLGVGTEKASAASPKMALQRSQSGTHSSSASQAVKLCTGKSEEGKATPKGPGDLEKRPSAKLSVSSSGNFESGSAVQVGTAAEVDDSARKSSSKQSSGKSLTTSRSMEGKDPSSSESSSVSRVSAAAKLSSSSSKSLAVSAGKEAVTGQSGDGSVKMVSAGKTPASIESQKSDADTDSAVESTKIERLDVEGATSVSSDAPTREPDSVNGEEGLPVGVPKSPAESLKQATGTGDGTQSTGIISNQDDVKSSNPKTTSVPASDNISDLKKGRSSEPIDGALNEGTVSDPVPLRQQVTEGIDVVSGAALPLQLAETAASESSSSETATSSGNLRGDVKTRTEAVSKVGTPEEVTDLLGSSTTAPLENPRGKGATLGASSDSSVGAEPRKLKHKPAISVNVDSLPEVTDTYLPSNQPSGDDRTVYPLEKAHDGHRSEVSGIVEEQATRESFENVHNPGSNTAVEQESTSVPELRVSNSKRKKRKELIAKADAQGPTSDLFTAYLAPEEKRSDDQIKKSDVAGTWNPPGDVKKDPSTSEKPVLKEVEDWEDAVELPTPKIIPGVTNSASEFKAASTEAPNPGSGVRKYTRDFLLTQQNLNRDLPAQFEMRGDLLEIFYREGSSGDALPSPSGRSGDRQTGAGRGLDRRPSSVGAEEDRWIRSQSSASSPGRGPPDNIGMGGPPGGFRPGGQGRNAGLMGMPPAGMRPLVPQGLMQPGIGSGLLSGAPLLPQHGIMIPPSGPGRPMNPAGAGSGVDADRWQRAPQKGLIPSPRTPLPAIHKTENRYQVGRVSDEEHQKQRQIKSILNKLTPQNFDKLFAQVKEVHIESATTLTGVISQIFDKALTEPTFCEMYAKFCVQLAVELPEFVEEGEKITFKRVLLNKCQEEFERGEREQQEAEKTEEEGEVKLTDEEREEKRVKARRRMLGNIRFIGELYKKNMLTERIMHECIKKLLGEYQNPDEEDVEALCKLMSTIGRIIDHEKAKEHIDTYFRRMDTLSENHKLSPRLRFMLKDVIDLRKNGWQERRKVEGPKRIDEVHRDAIQERQPAGSGRDRLGPQRGMPSGGGRRPGSDFPLRGPQPPMYSQGGGMSGNMQMGGLRGAQPPPGVMRGGYGQDVRMEDRILMDSRPVPMPLSQRPSDDGPLTLGPQGGLGRGMASRPLVPGRSALADVPSMSYGEGRRPGMGHMPGYGGGMIPDRGPHGGREDPMSMRGPGAERSLGADRPLLERPMGPERLGPPGRDMRVPDRLGPDRLDRLTSDRLASDRLVPDRLALDRLPERPRTPYGATNSLRPVTPPALVAPRHSPSVSHALSEDELRKKSFNTVQEFYSVRDFREATMCVEDLKSPKFHPVLLSVWISDALEKKDIQRELLTELIVYLRNETGDPPLITSDHIFKGFQMVLSTMEEITVDVPRAREYVAGMFAKLIAAGIFSLPQVGSLLREGAMEPGIQLDSRDALIIFGCVLDSFRKEKGEEEMIALYRNSGLHLEDFIGPADKKRTGFESFLEEKKLQCLYPMIPVESYLRDAIDKDDPVGDIVPWLEKNVPQTTWNDPGFLRLIMKQVLRRSVPVENSKLAPHFKKSIEDRVRKYADLLRRFATEKANSVKVTEANQKQYILAVQLFANELGHPAGLVAAVFDALFSEEVIPERVFHQWQDDVKDLTPGRAEAIKDTFKWFQWLQVAPEDAGDED</sequence>
<dbReference type="PROSITE" id="PS51363">
    <property type="entry name" value="W2"/>
    <property type="match status" value="1"/>
</dbReference>
<dbReference type="SUPFAM" id="SSF48371">
    <property type="entry name" value="ARM repeat"/>
    <property type="match status" value="3"/>
</dbReference>
<feature type="compositionally biased region" description="Low complexity" evidence="14">
    <location>
        <begin position="1249"/>
        <end position="1265"/>
    </location>
</feature>
<evidence type="ECO:0000256" key="10">
    <source>
        <dbReference type="ARBA" id="ARBA00022990"/>
    </source>
</evidence>
<feature type="region of interest" description="Disordered" evidence="14">
    <location>
        <begin position="1248"/>
        <end position="1426"/>
    </location>
</feature>
<keyword evidence="4" id="KW-1017">Isopeptide bond</keyword>
<feature type="compositionally biased region" description="Polar residues" evidence="14">
    <location>
        <begin position="732"/>
        <end position="755"/>
    </location>
</feature>
<dbReference type="FunFam" id="1.25.40.180:FF:000024">
    <property type="entry name" value="Eukaryotic translation initiation factor 4G"/>
    <property type="match status" value="1"/>
</dbReference>
<dbReference type="Pfam" id="PF02020">
    <property type="entry name" value="W2"/>
    <property type="match status" value="1"/>
</dbReference>
<keyword evidence="6" id="KW-0597">Phosphoprotein</keyword>
<dbReference type="PROSITE" id="PS51366">
    <property type="entry name" value="MI"/>
    <property type="match status" value="1"/>
</dbReference>
<feature type="compositionally biased region" description="Basic and acidic residues" evidence="14">
    <location>
        <begin position="1463"/>
        <end position="1474"/>
    </location>
</feature>
<feature type="region of interest" description="Disordered" evidence="14">
    <location>
        <begin position="240"/>
        <end position="362"/>
    </location>
</feature>
<feature type="compositionally biased region" description="Basic and acidic residues" evidence="14">
    <location>
        <begin position="2172"/>
        <end position="2192"/>
    </location>
</feature>
<dbReference type="CDD" id="cd11559">
    <property type="entry name" value="W2_eIF4G1_like"/>
    <property type="match status" value="1"/>
</dbReference>
<dbReference type="EMBL" id="JBHFFA010000007">
    <property type="protein sequence ID" value="KAL2612493.1"/>
    <property type="molecule type" value="Genomic_DNA"/>
</dbReference>
<feature type="compositionally biased region" description="Basic and acidic residues" evidence="14">
    <location>
        <begin position="1353"/>
        <end position="1371"/>
    </location>
</feature>
<reference evidence="17 18" key="1">
    <citation type="submission" date="2024-09" db="EMBL/GenBank/DDBJ databases">
        <title>Chromosome-scale assembly of Riccia fluitans.</title>
        <authorList>
            <person name="Paukszto L."/>
            <person name="Sawicki J."/>
            <person name="Karawczyk K."/>
            <person name="Piernik-Szablinska J."/>
            <person name="Szczecinska M."/>
            <person name="Mazdziarz M."/>
        </authorList>
    </citation>
    <scope>NUCLEOTIDE SEQUENCE [LARGE SCALE GENOMIC DNA]</scope>
    <source>
        <strain evidence="17">Rf_01</strain>
        <tissue evidence="17">Aerial parts of the thallus</tissue>
    </source>
</reference>
<dbReference type="Pfam" id="PF02854">
    <property type="entry name" value="MIF4G"/>
    <property type="match status" value="1"/>
</dbReference>
<evidence type="ECO:0000259" key="16">
    <source>
        <dbReference type="PROSITE" id="PS51366"/>
    </source>
</evidence>
<keyword evidence="9" id="KW-0648">Protein biosynthesis</keyword>
<feature type="region of interest" description="Disordered" evidence="14">
    <location>
        <begin position="1556"/>
        <end position="1645"/>
    </location>
</feature>
<dbReference type="InterPro" id="IPR003890">
    <property type="entry name" value="MIF4G-like_typ-3"/>
</dbReference>
<dbReference type="GO" id="GO:0006417">
    <property type="term" value="P:regulation of translation"/>
    <property type="evidence" value="ECO:0007669"/>
    <property type="project" value="UniProtKB-KW"/>
</dbReference>
<feature type="compositionally biased region" description="Low complexity" evidence="14">
    <location>
        <begin position="829"/>
        <end position="871"/>
    </location>
</feature>
<feature type="region of interest" description="Disordered" evidence="14">
    <location>
        <begin position="1490"/>
        <end position="1519"/>
    </location>
</feature>
<feature type="domain" description="MI" evidence="16">
    <location>
        <begin position="2247"/>
        <end position="2373"/>
    </location>
</feature>
<keyword evidence="8" id="KW-0810">Translation regulation</keyword>
<feature type="compositionally biased region" description="Low complexity" evidence="14">
    <location>
        <begin position="789"/>
        <end position="812"/>
    </location>
</feature>
<feature type="region of interest" description="Disordered" evidence="14">
    <location>
        <begin position="2131"/>
        <end position="2192"/>
    </location>
</feature>
<feature type="region of interest" description="Disordered" evidence="14">
    <location>
        <begin position="1663"/>
        <end position="1689"/>
    </location>
</feature>
<feature type="compositionally biased region" description="Basic and acidic residues" evidence="14">
    <location>
        <begin position="1440"/>
        <end position="1453"/>
    </location>
</feature>
<protein>
    <recommendedName>
        <fullName evidence="12">Eukaryotic translation initiation factor 4 gamma 2</fullName>
    </recommendedName>
</protein>
<evidence type="ECO:0000256" key="4">
    <source>
        <dbReference type="ARBA" id="ARBA00022499"/>
    </source>
</evidence>
<feature type="region of interest" description="Disordered" evidence="14">
    <location>
        <begin position="1440"/>
        <end position="1474"/>
    </location>
</feature>
<feature type="compositionally biased region" description="Low complexity" evidence="14">
    <location>
        <begin position="956"/>
        <end position="969"/>
    </location>
</feature>
<feature type="region of interest" description="Disordered" evidence="14">
    <location>
        <begin position="700"/>
        <end position="756"/>
    </location>
</feature>
<feature type="region of interest" description="Disordered" evidence="14">
    <location>
        <begin position="2204"/>
        <end position="2245"/>
    </location>
</feature>
<evidence type="ECO:0000313" key="18">
    <source>
        <dbReference type="Proteomes" id="UP001605036"/>
    </source>
</evidence>
<evidence type="ECO:0000256" key="12">
    <source>
        <dbReference type="ARBA" id="ARBA00040449"/>
    </source>
</evidence>
<feature type="compositionally biased region" description="Polar residues" evidence="14">
    <location>
        <begin position="144"/>
        <end position="158"/>
    </location>
</feature>
<evidence type="ECO:0000256" key="11">
    <source>
        <dbReference type="ARBA" id="ARBA00037759"/>
    </source>
</evidence>
<dbReference type="Gene3D" id="1.25.40.180">
    <property type="match status" value="3"/>
</dbReference>
<feature type="compositionally biased region" description="Gly residues" evidence="14">
    <location>
        <begin position="1611"/>
        <end position="1626"/>
    </location>
</feature>
<keyword evidence="7" id="KW-0832">Ubl conjugation</keyword>
<feature type="region of interest" description="Disordered" evidence="14">
    <location>
        <begin position="1"/>
        <end position="219"/>
    </location>
</feature>
<comment type="function">
    <text evidence="11">Appears to play a role in the switch from cap-dependent to IRES-mediated translation during mitosis, apoptosis and viral infection. Cleaved by some caspases and viral proteases.</text>
</comment>
<feature type="compositionally biased region" description="Pro residues" evidence="14">
    <location>
        <begin position="703"/>
        <end position="713"/>
    </location>
</feature>
<feature type="compositionally biased region" description="Basic and acidic residues" evidence="14">
    <location>
        <begin position="1577"/>
        <end position="1593"/>
    </location>
</feature>
<keyword evidence="18" id="KW-1185">Reference proteome</keyword>
<feature type="compositionally biased region" description="Polar residues" evidence="14">
    <location>
        <begin position="1390"/>
        <end position="1404"/>
    </location>
</feature>
<feature type="domain" description="W2" evidence="15">
    <location>
        <begin position="2435"/>
        <end position="2620"/>
    </location>
</feature>
<evidence type="ECO:0000256" key="2">
    <source>
        <dbReference type="ARBA" id="ARBA00022481"/>
    </source>
</evidence>
<evidence type="ECO:0000256" key="9">
    <source>
        <dbReference type="ARBA" id="ARBA00022917"/>
    </source>
</evidence>
<feature type="region of interest" description="Disordered" evidence="14">
    <location>
        <begin position="788"/>
        <end position="927"/>
    </location>
</feature>
<dbReference type="GO" id="GO:0003743">
    <property type="term" value="F:translation initiation factor activity"/>
    <property type="evidence" value="ECO:0007669"/>
    <property type="project" value="UniProtKB-KW"/>
</dbReference>
<dbReference type="InterPro" id="IPR016024">
    <property type="entry name" value="ARM-type_fold"/>
</dbReference>
<organism evidence="17 18">
    <name type="scientific">Riccia fluitans</name>
    <dbReference type="NCBI Taxonomy" id="41844"/>
    <lineage>
        <taxon>Eukaryota</taxon>
        <taxon>Viridiplantae</taxon>
        <taxon>Streptophyta</taxon>
        <taxon>Embryophyta</taxon>
        <taxon>Marchantiophyta</taxon>
        <taxon>Marchantiopsida</taxon>
        <taxon>Marchantiidae</taxon>
        <taxon>Marchantiales</taxon>
        <taxon>Ricciaceae</taxon>
        <taxon>Riccia</taxon>
    </lineage>
</organism>
<feature type="compositionally biased region" description="Basic and acidic residues" evidence="14">
    <location>
        <begin position="2204"/>
        <end position="2213"/>
    </location>
</feature>
<keyword evidence="2" id="KW-0488">Methylation</keyword>
<feature type="compositionally biased region" description="Low complexity" evidence="14">
    <location>
        <begin position="180"/>
        <end position="215"/>
    </location>
</feature>
<feature type="compositionally biased region" description="Low complexity" evidence="14">
    <location>
        <begin position="58"/>
        <end position="80"/>
    </location>
</feature>
<feature type="region of interest" description="Disordered" evidence="14">
    <location>
        <begin position="375"/>
        <end position="417"/>
    </location>
</feature>
<comment type="similarity">
    <text evidence="1">Belongs to the eukaryotic initiation factor 4G family.</text>
</comment>